<proteinExistence type="inferred from homology"/>
<evidence type="ECO:0000259" key="5">
    <source>
        <dbReference type="Pfam" id="PF04101"/>
    </source>
</evidence>
<dbReference type="SUPFAM" id="SSF53756">
    <property type="entry name" value="UDP-Glycosyltransferase/glycogen phosphorylase"/>
    <property type="match status" value="1"/>
</dbReference>
<gene>
    <name evidence="7" type="primary">ugtP</name>
    <name evidence="7" type="ORF">LMG18101_02451</name>
</gene>
<evidence type="ECO:0000256" key="2">
    <source>
        <dbReference type="ARBA" id="ARBA00006962"/>
    </source>
</evidence>
<keyword evidence="4 7" id="KW-0808">Transferase</keyword>
<dbReference type="GO" id="GO:0016757">
    <property type="term" value="F:glycosyltransferase activity"/>
    <property type="evidence" value="ECO:0007669"/>
    <property type="project" value="UniProtKB-KW"/>
</dbReference>
<dbReference type="Pfam" id="PF06925">
    <property type="entry name" value="MGDG_synth"/>
    <property type="match status" value="1"/>
</dbReference>
<dbReference type="EC" id="2.4.1.315" evidence="7"/>
<dbReference type="PANTHER" id="PTHR43025:SF3">
    <property type="entry name" value="MONOGALACTOSYLDIACYLGLYCEROL SYNTHASE 1, CHLOROPLASTIC"/>
    <property type="match status" value="1"/>
</dbReference>
<dbReference type="InterPro" id="IPR007235">
    <property type="entry name" value="Glyco_trans_28_C"/>
</dbReference>
<dbReference type="Gene3D" id="3.40.50.2000">
    <property type="entry name" value="Glycogen Phosphorylase B"/>
    <property type="match status" value="1"/>
</dbReference>
<name>A0ABM9K686_9RALS</name>
<dbReference type="Proteomes" id="UP001189757">
    <property type="component" value="Unassembled WGS sequence"/>
</dbReference>
<comment type="caution">
    <text evidence="7">The sequence shown here is derived from an EMBL/GenBank/DDBJ whole genome shotgun (WGS) entry which is preliminary data.</text>
</comment>
<protein>
    <submittedName>
        <fullName evidence="7">Processive diacylglycerol beta-glucosyltransferase</fullName>
        <ecNumber evidence="7">2.4.1.315</ecNumber>
    </submittedName>
</protein>
<evidence type="ECO:0000256" key="3">
    <source>
        <dbReference type="ARBA" id="ARBA00022676"/>
    </source>
</evidence>
<feature type="domain" description="Glycosyl transferase family 28 C-terminal" evidence="5">
    <location>
        <begin position="231"/>
        <end position="352"/>
    </location>
</feature>
<keyword evidence="3 7" id="KW-0328">Glycosyltransferase</keyword>
<dbReference type="PANTHER" id="PTHR43025">
    <property type="entry name" value="MONOGALACTOSYLDIACYLGLYCEROL SYNTHASE"/>
    <property type="match status" value="1"/>
</dbReference>
<accession>A0ABM9K686</accession>
<evidence type="ECO:0000256" key="4">
    <source>
        <dbReference type="ARBA" id="ARBA00022679"/>
    </source>
</evidence>
<dbReference type="EMBL" id="CATZLL010000006">
    <property type="protein sequence ID" value="CAJ0815018.1"/>
    <property type="molecule type" value="Genomic_DNA"/>
</dbReference>
<evidence type="ECO:0000259" key="6">
    <source>
        <dbReference type="Pfam" id="PF06925"/>
    </source>
</evidence>
<dbReference type="InterPro" id="IPR009695">
    <property type="entry name" value="Diacylglyc_glucosyltr_N"/>
</dbReference>
<keyword evidence="8" id="KW-1185">Reference proteome</keyword>
<dbReference type="RefSeq" id="WP_316681235.1">
    <property type="nucleotide sequence ID" value="NZ_CATZLL010000006.1"/>
</dbReference>
<sequence>MKKILLLSVSAGAGHMRAAEAIRAFADAHPAGIEATHLDVMDFVSAGFRKLYTDFYIKLVSNQPALWGYLYQKTDETAPSAFSQKIRRAVERLNSRPLLAEIKRQRPDAIICTHFLPAELLSRELRKERLDVPVWVQVTDFDLHSMWIVPNMRGYFAANEEIAWRMRERGLAADAVHVSGIPVMPAFGKPLDRSACAAEFGIDPKRKTFLMMSGGAGLGGLDALAERLLAMEGDFQLIALAGKNQTMLEALQRVAQRHPGRLFPQGFTHQVERLMACADLVITKPGGLTTSECLAMQLPMIVNSPIPGQEERNADFLLEQGVALKAIDDAALEFRIQALLKEPDRLTAMRHKIAPLGRPNAGQFVLDRVLDLTAQARAA</sequence>
<organism evidence="7 8">
    <name type="scientific">Ralstonia flaminis</name>
    <dbReference type="NCBI Taxonomy" id="3058597"/>
    <lineage>
        <taxon>Bacteria</taxon>
        <taxon>Pseudomonadati</taxon>
        <taxon>Pseudomonadota</taxon>
        <taxon>Betaproteobacteria</taxon>
        <taxon>Burkholderiales</taxon>
        <taxon>Burkholderiaceae</taxon>
        <taxon>Ralstonia</taxon>
    </lineage>
</organism>
<dbReference type="InterPro" id="IPR050519">
    <property type="entry name" value="Glycosyltransf_28_UgtP"/>
</dbReference>
<comment type="subcellular location">
    <subcellularLocation>
        <location evidence="1">Membrane</location>
    </subcellularLocation>
</comment>
<comment type="similarity">
    <text evidence="2">Belongs to the glycosyltransferase 28 family.</text>
</comment>
<evidence type="ECO:0000256" key="1">
    <source>
        <dbReference type="ARBA" id="ARBA00004370"/>
    </source>
</evidence>
<dbReference type="Pfam" id="PF04101">
    <property type="entry name" value="Glyco_tran_28_C"/>
    <property type="match status" value="1"/>
</dbReference>
<feature type="domain" description="Diacylglycerol glucosyltransferase N-terminal" evidence="6">
    <location>
        <begin position="15"/>
        <end position="183"/>
    </location>
</feature>
<evidence type="ECO:0000313" key="7">
    <source>
        <dbReference type="EMBL" id="CAJ0815018.1"/>
    </source>
</evidence>
<reference evidence="7 8" key="1">
    <citation type="submission" date="2023-07" db="EMBL/GenBank/DDBJ databases">
        <authorList>
            <person name="Peeters C."/>
        </authorList>
    </citation>
    <scope>NUCLEOTIDE SEQUENCE [LARGE SCALE GENOMIC DNA]</scope>
    <source>
        <strain evidence="7 8">LMG 18101</strain>
    </source>
</reference>
<evidence type="ECO:0000313" key="8">
    <source>
        <dbReference type="Proteomes" id="UP001189757"/>
    </source>
</evidence>